<name>A0A090X4I5_9FLAO</name>
<organism evidence="2 3">
    <name type="scientific">Algibacter lectus</name>
    <dbReference type="NCBI Taxonomy" id="221126"/>
    <lineage>
        <taxon>Bacteria</taxon>
        <taxon>Pseudomonadati</taxon>
        <taxon>Bacteroidota</taxon>
        <taxon>Flavobacteriia</taxon>
        <taxon>Flavobacteriales</taxon>
        <taxon>Flavobacteriaceae</taxon>
        <taxon>Algibacter</taxon>
    </lineage>
</organism>
<reference evidence="2 3" key="1">
    <citation type="journal article" date="2014" name="Genome Announc.">
        <title>Draft Genome Sequences of Marine Flavobacterium Algibacter lectus Strains SS8 and NR4.</title>
        <authorList>
            <person name="Takatani N."/>
            <person name="Nakanishi M."/>
            <person name="Meirelles P."/>
            <person name="Mino S."/>
            <person name="Suda W."/>
            <person name="Oshima K."/>
            <person name="Hattori M."/>
            <person name="Ohkuma M."/>
            <person name="Hosokawa M."/>
            <person name="Miyashita K."/>
            <person name="Thompson F.L."/>
            <person name="Niwa A."/>
            <person name="Sawabe T."/>
            <person name="Sawabe T."/>
        </authorList>
    </citation>
    <scope>NUCLEOTIDE SEQUENCE [LARGE SCALE GENOMIC DNA]</scope>
    <source>
        <strain evidence="3">JCM19274</strain>
    </source>
</reference>
<dbReference type="Pfam" id="PF22016">
    <property type="entry name" value="DUF6933"/>
    <property type="match status" value="1"/>
</dbReference>
<dbReference type="Proteomes" id="UP000029643">
    <property type="component" value="Unassembled WGS sequence"/>
</dbReference>
<dbReference type="InterPro" id="IPR053864">
    <property type="entry name" value="DUF6933"/>
</dbReference>
<protein>
    <recommendedName>
        <fullName evidence="1">DUF6933 domain-containing protein</fullName>
    </recommendedName>
</protein>
<evidence type="ECO:0000313" key="3">
    <source>
        <dbReference type="Proteomes" id="UP000029643"/>
    </source>
</evidence>
<sequence length="178" mass="20729">MQTPPIYTSIKLEKLIKELIKTEPIKNLGLLGKWNATIFHVNRKKCWLVANAKTQYSIILTDIKAKDLKNISDIFKNAFYTQLIYDGIIIDFEIVNSLIGEITFFRTDNDRKTTGFQNDRLSHLEYWKDEFNSLEAMPIKDLTSRMNNIPIHIGESKKMADFTYAKSEMEQCIESIQL</sequence>
<comment type="caution">
    <text evidence="2">The sequence shown here is derived from an EMBL/GenBank/DDBJ whole genome shotgun (WGS) entry which is preliminary data.</text>
</comment>
<proteinExistence type="predicted"/>
<dbReference type="RefSeq" id="WP_042495185.1">
    <property type="nucleotide sequence ID" value="NZ_BBNU01000001.1"/>
</dbReference>
<feature type="domain" description="DUF6933" evidence="1">
    <location>
        <begin position="8"/>
        <end position="164"/>
    </location>
</feature>
<gene>
    <name evidence="2" type="ORF">JCM19274_5555</name>
</gene>
<accession>A0A090X4I5</accession>
<evidence type="ECO:0000313" key="2">
    <source>
        <dbReference type="EMBL" id="GAL77842.1"/>
    </source>
</evidence>
<dbReference type="AlphaFoldDB" id="A0A090X4I5"/>
<dbReference type="EMBL" id="BBNU01000001">
    <property type="protein sequence ID" value="GAL77842.1"/>
    <property type="molecule type" value="Genomic_DNA"/>
</dbReference>
<evidence type="ECO:0000259" key="1">
    <source>
        <dbReference type="Pfam" id="PF22016"/>
    </source>
</evidence>
<dbReference type="STRING" id="221126.SAMN04489722_102123"/>